<proteinExistence type="predicted"/>
<evidence type="ECO:0000256" key="2">
    <source>
        <dbReference type="SAM" id="Phobius"/>
    </source>
</evidence>
<evidence type="ECO:0000313" key="4">
    <source>
        <dbReference type="Proteomes" id="UP001342314"/>
    </source>
</evidence>
<reference evidence="3 4" key="1">
    <citation type="submission" date="2021-12" db="EMBL/GenBank/DDBJ databases">
        <title>High titer production of polyol ester of fatty acids by Rhodotorula paludigena BS15 towards product separation-free biomass refinery.</title>
        <authorList>
            <person name="Mano J."/>
            <person name="Ono H."/>
            <person name="Tanaka T."/>
            <person name="Naito K."/>
            <person name="Sushida H."/>
            <person name="Ike M."/>
            <person name="Tokuyasu K."/>
            <person name="Kitaoka M."/>
        </authorList>
    </citation>
    <scope>NUCLEOTIDE SEQUENCE [LARGE SCALE GENOMIC DNA]</scope>
    <source>
        <strain evidence="3 4">BS15</strain>
    </source>
</reference>
<evidence type="ECO:0000313" key="3">
    <source>
        <dbReference type="EMBL" id="GJN89815.1"/>
    </source>
</evidence>
<feature type="transmembrane region" description="Helical" evidence="2">
    <location>
        <begin position="151"/>
        <end position="176"/>
    </location>
</feature>
<keyword evidence="4" id="KW-1185">Reference proteome</keyword>
<comment type="caution">
    <text evidence="3">The sequence shown here is derived from an EMBL/GenBank/DDBJ whole genome shotgun (WGS) entry which is preliminary data.</text>
</comment>
<feature type="transmembrane region" description="Helical" evidence="2">
    <location>
        <begin position="65"/>
        <end position="88"/>
    </location>
</feature>
<accession>A0AAV5GIY2</accession>
<name>A0AAV5GIY2_9BASI</name>
<feature type="transmembrane region" description="Helical" evidence="2">
    <location>
        <begin position="100"/>
        <end position="123"/>
    </location>
</feature>
<protein>
    <submittedName>
        <fullName evidence="3">Uncharacterized protein</fullName>
    </submittedName>
</protein>
<dbReference type="AlphaFoldDB" id="A0AAV5GIY2"/>
<dbReference type="Proteomes" id="UP001342314">
    <property type="component" value="Unassembled WGS sequence"/>
</dbReference>
<feature type="transmembrane region" description="Helical" evidence="2">
    <location>
        <begin position="12"/>
        <end position="33"/>
    </location>
</feature>
<keyword evidence="2" id="KW-0812">Transmembrane</keyword>
<feature type="region of interest" description="Disordered" evidence="1">
    <location>
        <begin position="318"/>
        <end position="342"/>
    </location>
</feature>
<keyword evidence="2" id="KW-0472">Membrane</keyword>
<gene>
    <name evidence="3" type="ORF">Rhopal_002804-T1</name>
</gene>
<sequence length="342" mass="37299">MVEDIHNAGIYAIMAQFLIIAVVAGVLCFAAPASSSQLHSISWLRHPLIEGALHAPVVSVTTPSFVSYILGVLSFAVAACQPFGFFGVFREKPRLFKSYLRLNGLLVTASILLALAVIIISAVKHSDGVDQCTRLFSADDTDTTANDICNIWTWIQIGIMGLLFVIVGLCEIYFICYTSIYASEQRLDHARYDSVYSNAAEEIRQSGLWDQASRPSYSQDELIAPGYPSAAGHGRNASKSSGLRNEIARAEEYDDEYYEGPRGGAGAYQDAYAYPQQQYQQQPQTAVGAKLAKAKRGGAGSAAPYNATSVVGYRDEEEGLYDYPGGEGGFRPPQQSSETRRW</sequence>
<organism evidence="3 4">
    <name type="scientific">Rhodotorula paludigena</name>
    <dbReference type="NCBI Taxonomy" id="86838"/>
    <lineage>
        <taxon>Eukaryota</taxon>
        <taxon>Fungi</taxon>
        <taxon>Dikarya</taxon>
        <taxon>Basidiomycota</taxon>
        <taxon>Pucciniomycotina</taxon>
        <taxon>Microbotryomycetes</taxon>
        <taxon>Sporidiobolales</taxon>
        <taxon>Sporidiobolaceae</taxon>
        <taxon>Rhodotorula</taxon>
    </lineage>
</organism>
<keyword evidence="2" id="KW-1133">Transmembrane helix</keyword>
<dbReference type="EMBL" id="BQKY01000005">
    <property type="protein sequence ID" value="GJN89815.1"/>
    <property type="molecule type" value="Genomic_DNA"/>
</dbReference>
<evidence type="ECO:0000256" key="1">
    <source>
        <dbReference type="SAM" id="MobiDB-lite"/>
    </source>
</evidence>
<feature type="compositionally biased region" description="Polar residues" evidence="1">
    <location>
        <begin position="333"/>
        <end position="342"/>
    </location>
</feature>